<dbReference type="GO" id="GO:0006412">
    <property type="term" value="P:translation"/>
    <property type="evidence" value="ECO:0007669"/>
    <property type="project" value="UniProtKB-KW"/>
</dbReference>
<keyword evidence="3" id="KW-0175">Coiled coil</keyword>
<evidence type="ECO:0000313" key="5">
    <source>
        <dbReference type="EMBL" id="PJE74390.1"/>
    </source>
</evidence>
<accession>A0A2M8LCQ3</accession>
<gene>
    <name evidence="5" type="ORF">COV01_01340</name>
</gene>
<dbReference type="InterPro" id="IPR023584">
    <property type="entry name" value="Ribosome_recyc_fac_dom"/>
</dbReference>
<protein>
    <submittedName>
        <fullName evidence="5">Ribosome recycling factor</fullName>
    </submittedName>
</protein>
<comment type="caution">
    <text evidence="5">The sequence shown here is derived from an EMBL/GenBank/DDBJ whole genome shotgun (WGS) entry which is preliminary data.</text>
</comment>
<dbReference type="EMBL" id="PFEQ01000004">
    <property type="protein sequence ID" value="PJE74390.1"/>
    <property type="molecule type" value="Genomic_DNA"/>
</dbReference>
<reference evidence="6" key="1">
    <citation type="submission" date="2017-09" db="EMBL/GenBank/DDBJ databases">
        <title>Depth-based differentiation of microbial function through sediment-hosted aquifers and enrichment of novel symbionts in the deep terrestrial subsurface.</title>
        <authorList>
            <person name="Probst A.J."/>
            <person name="Ladd B."/>
            <person name="Jarett J.K."/>
            <person name="Geller-Mcgrath D.E."/>
            <person name="Sieber C.M.K."/>
            <person name="Emerson J.B."/>
            <person name="Anantharaman K."/>
            <person name="Thomas B.C."/>
            <person name="Malmstrom R."/>
            <person name="Stieglmeier M."/>
            <person name="Klingl A."/>
            <person name="Woyke T."/>
            <person name="Ryan C.M."/>
            <person name="Banfield J.F."/>
        </authorList>
    </citation>
    <scope>NUCLEOTIDE SEQUENCE [LARGE SCALE GENOMIC DNA]</scope>
</reference>
<evidence type="ECO:0000256" key="1">
    <source>
        <dbReference type="ARBA" id="ARBA00005912"/>
    </source>
</evidence>
<dbReference type="NCBIfam" id="TIGR00496">
    <property type="entry name" value="frr"/>
    <property type="match status" value="1"/>
</dbReference>
<comment type="similarity">
    <text evidence="1">Belongs to the RRF family.</text>
</comment>
<feature type="domain" description="Ribosome recycling factor" evidence="4">
    <location>
        <begin position="20"/>
        <end position="181"/>
    </location>
</feature>
<dbReference type="AlphaFoldDB" id="A0A2M8LCQ3"/>
<dbReference type="FunFam" id="3.30.1360.40:FF:000001">
    <property type="entry name" value="Ribosome-recycling factor"/>
    <property type="match status" value="1"/>
</dbReference>
<dbReference type="PANTHER" id="PTHR20982">
    <property type="entry name" value="RIBOSOME RECYCLING FACTOR"/>
    <property type="match status" value="1"/>
</dbReference>
<evidence type="ECO:0000256" key="2">
    <source>
        <dbReference type="ARBA" id="ARBA00022917"/>
    </source>
</evidence>
<proteinExistence type="inferred from homology"/>
<evidence type="ECO:0000313" key="6">
    <source>
        <dbReference type="Proteomes" id="UP000228700"/>
    </source>
</evidence>
<evidence type="ECO:0000259" key="4">
    <source>
        <dbReference type="Pfam" id="PF01765"/>
    </source>
</evidence>
<dbReference type="Gene3D" id="1.10.132.20">
    <property type="entry name" value="Ribosome-recycling factor"/>
    <property type="match status" value="1"/>
</dbReference>
<dbReference type="Proteomes" id="UP000228700">
    <property type="component" value="Unassembled WGS sequence"/>
</dbReference>
<feature type="coiled-coil region" evidence="3">
    <location>
        <begin position="113"/>
        <end position="176"/>
    </location>
</feature>
<name>A0A2M8LCQ3_9BACT</name>
<dbReference type="Gene3D" id="3.30.1360.40">
    <property type="match status" value="1"/>
</dbReference>
<keyword evidence="2" id="KW-0648">Protein biosynthesis</keyword>
<evidence type="ECO:0000256" key="3">
    <source>
        <dbReference type="SAM" id="Coils"/>
    </source>
</evidence>
<sequence>MPYDFSGLQKKLMDANEWIHNEYQGLRTGRATPALLDIVQVDAYGSRTPLKQIASVSVEDARVLRVSPFDASLTKEIEKAIASADLGVGINVADTSIRVSFPELTTERREEIIKVAKHKLEEARTGVRAARDEVWNDIQKKEKEGDISEDDKFRLKEELQNQIDEANRGLEAVFNKKEEEISS</sequence>
<dbReference type="GO" id="GO:0043023">
    <property type="term" value="F:ribosomal large subunit binding"/>
    <property type="evidence" value="ECO:0007669"/>
    <property type="project" value="TreeGrafter"/>
</dbReference>
<dbReference type="SUPFAM" id="SSF55194">
    <property type="entry name" value="Ribosome recycling factor, RRF"/>
    <property type="match status" value="1"/>
</dbReference>
<dbReference type="PANTHER" id="PTHR20982:SF3">
    <property type="entry name" value="MITOCHONDRIAL RIBOSOME RECYCLING FACTOR PSEUDO 1"/>
    <property type="match status" value="1"/>
</dbReference>
<organism evidence="5 6">
    <name type="scientific">Candidatus Taylorbacteria bacterium CG10_big_fil_rev_8_21_14_0_10_41_48</name>
    <dbReference type="NCBI Taxonomy" id="1975024"/>
    <lineage>
        <taxon>Bacteria</taxon>
        <taxon>Candidatus Tayloriibacteriota</taxon>
    </lineage>
</organism>
<dbReference type="Pfam" id="PF01765">
    <property type="entry name" value="RRF"/>
    <property type="match status" value="1"/>
</dbReference>
<dbReference type="InterPro" id="IPR002661">
    <property type="entry name" value="Ribosome_recyc_fac"/>
</dbReference>
<dbReference type="InterPro" id="IPR036191">
    <property type="entry name" value="RRF_sf"/>
</dbReference>